<sequence>MKHCQPISQNAEQKRLSQVQPVASPCRRTALTNEESLLFMPESHKRKQALLIPSDMKGLFGAKTAPQHASDQSMHNADTEKVAAHVQNENIIA</sequence>
<keyword evidence="3" id="KW-1185">Reference proteome</keyword>
<accession>A0ABR0SRB0</accession>
<feature type="compositionally biased region" description="Polar residues" evidence="1">
    <location>
        <begin position="1"/>
        <end position="21"/>
    </location>
</feature>
<evidence type="ECO:0000313" key="2">
    <source>
        <dbReference type="EMBL" id="KAK5994260.1"/>
    </source>
</evidence>
<gene>
    <name evidence="2" type="ORF">PT974_04732</name>
</gene>
<dbReference type="EMBL" id="JAVFKD010000010">
    <property type="protein sequence ID" value="KAK5994260.1"/>
    <property type="molecule type" value="Genomic_DNA"/>
</dbReference>
<name>A0ABR0SRB0_9HYPO</name>
<proteinExistence type="predicted"/>
<comment type="caution">
    <text evidence="2">The sequence shown here is derived from an EMBL/GenBank/DDBJ whole genome shotgun (WGS) entry which is preliminary data.</text>
</comment>
<organism evidence="2 3">
    <name type="scientific">Cladobotryum mycophilum</name>
    <dbReference type="NCBI Taxonomy" id="491253"/>
    <lineage>
        <taxon>Eukaryota</taxon>
        <taxon>Fungi</taxon>
        <taxon>Dikarya</taxon>
        <taxon>Ascomycota</taxon>
        <taxon>Pezizomycotina</taxon>
        <taxon>Sordariomycetes</taxon>
        <taxon>Hypocreomycetidae</taxon>
        <taxon>Hypocreales</taxon>
        <taxon>Hypocreaceae</taxon>
        <taxon>Cladobotryum</taxon>
    </lineage>
</organism>
<evidence type="ECO:0000313" key="3">
    <source>
        <dbReference type="Proteomes" id="UP001338125"/>
    </source>
</evidence>
<reference evidence="2 3" key="1">
    <citation type="submission" date="2024-01" db="EMBL/GenBank/DDBJ databases">
        <title>Complete genome of Cladobotryum mycophilum ATHUM6906.</title>
        <authorList>
            <person name="Christinaki A.C."/>
            <person name="Myridakis A.I."/>
            <person name="Kouvelis V.N."/>
        </authorList>
    </citation>
    <scope>NUCLEOTIDE SEQUENCE [LARGE SCALE GENOMIC DNA]</scope>
    <source>
        <strain evidence="2 3">ATHUM6906</strain>
    </source>
</reference>
<evidence type="ECO:0000256" key="1">
    <source>
        <dbReference type="SAM" id="MobiDB-lite"/>
    </source>
</evidence>
<dbReference type="Proteomes" id="UP001338125">
    <property type="component" value="Unassembled WGS sequence"/>
</dbReference>
<protein>
    <submittedName>
        <fullName evidence="2">Uncharacterized protein</fullName>
    </submittedName>
</protein>
<feature type="region of interest" description="Disordered" evidence="1">
    <location>
        <begin position="1"/>
        <end position="23"/>
    </location>
</feature>